<evidence type="ECO:0000256" key="3">
    <source>
        <dbReference type="ARBA" id="ARBA00022448"/>
    </source>
</evidence>
<dbReference type="InterPro" id="IPR023765">
    <property type="entry name" value="SBP_5_CS"/>
</dbReference>
<name>A0ABU5DW66_9PROT</name>
<evidence type="ECO:0000259" key="6">
    <source>
        <dbReference type="Pfam" id="PF00496"/>
    </source>
</evidence>
<dbReference type="InterPro" id="IPR039424">
    <property type="entry name" value="SBP_5"/>
</dbReference>
<dbReference type="CDD" id="cd08504">
    <property type="entry name" value="PBP2_OppA"/>
    <property type="match status" value="1"/>
</dbReference>
<comment type="subcellular location">
    <subcellularLocation>
        <location evidence="1">Periplasm</location>
    </subcellularLocation>
</comment>
<dbReference type="Gene3D" id="3.10.105.10">
    <property type="entry name" value="Dipeptide-binding Protein, Domain 3"/>
    <property type="match status" value="1"/>
</dbReference>
<dbReference type="InterPro" id="IPR000914">
    <property type="entry name" value="SBP_5_dom"/>
</dbReference>
<feature type="chain" id="PRO_5046749552" evidence="5">
    <location>
        <begin position="23"/>
        <end position="529"/>
    </location>
</feature>
<evidence type="ECO:0000256" key="1">
    <source>
        <dbReference type="ARBA" id="ARBA00004418"/>
    </source>
</evidence>
<keyword evidence="4 5" id="KW-0732">Signal</keyword>
<proteinExistence type="inferred from homology"/>
<dbReference type="Pfam" id="PF00496">
    <property type="entry name" value="SBP_bac_5"/>
    <property type="match status" value="1"/>
</dbReference>
<dbReference type="RefSeq" id="WP_320499595.1">
    <property type="nucleotide sequence ID" value="NZ_JAXCLX010000001.1"/>
</dbReference>
<feature type="domain" description="Solute-binding protein family 5" evidence="6">
    <location>
        <begin position="70"/>
        <end position="445"/>
    </location>
</feature>
<evidence type="ECO:0000256" key="2">
    <source>
        <dbReference type="ARBA" id="ARBA00005695"/>
    </source>
</evidence>
<sequence length="529" mass="57474">MIIRKLALATSMAALLAFSAAAASAEMVLNRGIGATIGTLDPHINFLAWEGWILDDAYEGLVANDAGGAVIPGAAEKWDISDDGLTYTFHLRDGLKWSNGDALKAQNFVDGIVRTIDPATASDKAYIFTSTIRVAGAQDFVDGKSKDAKSVGISAPDDKTVVLKLAAPAPHALFVLGSFYAPPLHKPSLEKFGKDFIKPGNIVSNGAYILTENVPQSHVTLEKNPNYWDAANVKIDKVVYRVTEDDSTAVKLWRAGELDATADIPTAQIDALKSEFADQVHISPSTETNYMSFNITKPPFDNIKLRQALSMAIDRDTLVNKVVKAGYVVNYGYAVPIPGYDAPKVAEATMSKEDRIAKAKALYAEAGFGPDKPVSLTIESSNNDVYKKQAETVAVMWKQVLGVDAKVNAQDRDGWLAAFNAGGWDVFNDNLIGDFPGPETYLAYMDPRAEVGYHWKNPAFEAAFDKAMPLTDQKERWKVLAEAEKALLDDYLVAPIASSPNRHLVASKIKGWVDNPADVHATRFMSISQ</sequence>
<accession>A0ABU5DW66</accession>
<dbReference type="InterPro" id="IPR030678">
    <property type="entry name" value="Peptide/Ni-bd"/>
</dbReference>
<evidence type="ECO:0000313" key="8">
    <source>
        <dbReference type="Proteomes" id="UP001271769"/>
    </source>
</evidence>
<dbReference type="PANTHER" id="PTHR30290:SF10">
    <property type="entry name" value="PERIPLASMIC OLIGOPEPTIDE-BINDING PROTEIN-RELATED"/>
    <property type="match status" value="1"/>
</dbReference>
<dbReference type="PIRSF" id="PIRSF002741">
    <property type="entry name" value="MppA"/>
    <property type="match status" value="1"/>
</dbReference>
<keyword evidence="8" id="KW-1185">Reference proteome</keyword>
<keyword evidence="3" id="KW-0813">Transport</keyword>
<evidence type="ECO:0000256" key="5">
    <source>
        <dbReference type="SAM" id="SignalP"/>
    </source>
</evidence>
<dbReference type="PANTHER" id="PTHR30290">
    <property type="entry name" value="PERIPLASMIC BINDING COMPONENT OF ABC TRANSPORTER"/>
    <property type="match status" value="1"/>
</dbReference>
<organism evidence="7 8">
    <name type="scientific">Dongia rigui</name>
    <dbReference type="NCBI Taxonomy" id="940149"/>
    <lineage>
        <taxon>Bacteria</taxon>
        <taxon>Pseudomonadati</taxon>
        <taxon>Pseudomonadota</taxon>
        <taxon>Alphaproteobacteria</taxon>
        <taxon>Rhodospirillales</taxon>
        <taxon>Dongiaceae</taxon>
        <taxon>Dongia</taxon>
    </lineage>
</organism>
<dbReference type="Gene3D" id="3.40.190.10">
    <property type="entry name" value="Periplasmic binding protein-like II"/>
    <property type="match status" value="1"/>
</dbReference>
<reference evidence="7 8" key="1">
    <citation type="journal article" date="2013" name="Antonie Van Leeuwenhoek">
        <title>Dongia rigui sp. nov., isolated from freshwater of a large wetland in Korea.</title>
        <authorList>
            <person name="Baik K.S."/>
            <person name="Hwang Y.M."/>
            <person name="Choi J.S."/>
            <person name="Kwon J."/>
            <person name="Seong C.N."/>
        </authorList>
    </citation>
    <scope>NUCLEOTIDE SEQUENCE [LARGE SCALE GENOMIC DNA]</scope>
    <source>
        <strain evidence="7 8">04SU4-P</strain>
    </source>
</reference>
<gene>
    <name evidence="7" type="ORF">SMD31_04795</name>
</gene>
<protein>
    <submittedName>
        <fullName evidence="7">Peptide ABC transporter substrate-binding protein</fullName>
    </submittedName>
</protein>
<dbReference type="Gene3D" id="3.90.76.10">
    <property type="entry name" value="Dipeptide-binding Protein, Domain 1"/>
    <property type="match status" value="1"/>
</dbReference>
<dbReference type="SUPFAM" id="SSF53850">
    <property type="entry name" value="Periplasmic binding protein-like II"/>
    <property type="match status" value="1"/>
</dbReference>
<dbReference type="PROSITE" id="PS01040">
    <property type="entry name" value="SBP_BACTERIAL_5"/>
    <property type="match status" value="1"/>
</dbReference>
<comment type="caution">
    <text evidence="7">The sequence shown here is derived from an EMBL/GenBank/DDBJ whole genome shotgun (WGS) entry which is preliminary data.</text>
</comment>
<dbReference type="EMBL" id="JAXCLX010000001">
    <property type="protein sequence ID" value="MDY0871222.1"/>
    <property type="molecule type" value="Genomic_DNA"/>
</dbReference>
<evidence type="ECO:0000256" key="4">
    <source>
        <dbReference type="ARBA" id="ARBA00022729"/>
    </source>
</evidence>
<comment type="similarity">
    <text evidence="2">Belongs to the bacterial solute-binding protein 5 family.</text>
</comment>
<dbReference type="Proteomes" id="UP001271769">
    <property type="component" value="Unassembled WGS sequence"/>
</dbReference>
<evidence type="ECO:0000313" key="7">
    <source>
        <dbReference type="EMBL" id="MDY0871222.1"/>
    </source>
</evidence>
<feature type="signal peptide" evidence="5">
    <location>
        <begin position="1"/>
        <end position="22"/>
    </location>
</feature>